<dbReference type="PANTHER" id="PTHR33112">
    <property type="entry name" value="DOMAIN PROTEIN, PUTATIVE-RELATED"/>
    <property type="match status" value="1"/>
</dbReference>
<dbReference type="Pfam" id="PF06985">
    <property type="entry name" value="HET"/>
    <property type="match status" value="1"/>
</dbReference>
<name>A0A9P4PE55_9PLEO</name>
<dbReference type="AlphaFoldDB" id="A0A9P4PE55"/>
<reference evidence="2" key="1">
    <citation type="journal article" date="2020" name="Stud. Mycol.">
        <title>101 Dothideomycetes genomes: a test case for predicting lifestyles and emergence of pathogens.</title>
        <authorList>
            <person name="Haridas S."/>
            <person name="Albert R."/>
            <person name="Binder M."/>
            <person name="Bloem J."/>
            <person name="Labutti K."/>
            <person name="Salamov A."/>
            <person name="Andreopoulos B."/>
            <person name="Baker S."/>
            <person name="Barry K."/>
            <person name="Bills G."/>
            <person name="Bluhm B."/>
            <person name="Cannon C."/>
            <person name="Castanera R."/>
            <person name="Culley D."/>
            <person name="Daum C."/>
            <person name="Ezra D."/>
            <person name="Gonzalez J."/>
            <person name="Henrissat B."/>
            <person name="Kuo A."/>
            <person name="Liang C."/>
            <person name="Lipzen A."/>
            <person name="Lutzoni F."/>
            <person name="Magnuson J."/>
            <person name="Mondo S."/>
            <person name="Nolan M."/>
            <person name="Ohm R."/>
            <person name="Pangilinan J."/>
            <person name="Park H.-J."/>
            <person name="Ramirez L."/>
            <person name="Alfaro M."/>
            <person name="Sun H."/>
            <person name="Tritt A."/>
            <person name="Yoshinaga Y."/>
            <person name="Zwiers L.-H."/>
            <person name="Turgeon B."/>
            <person name="Goodwin S."/>
            <person name="Spatafora J."/>
            <person name="Crous P."/>
            <person name="Grigoriev I."/>
        </authorList>
    </citation>
    <scope>NUCLEOTIDE SEQUENCE</scope>
    <source>
        <strain evidence="2">CBS 690.94</strain>
    </source>
</reference>
<accession>A0A9P4PE55</accession>
<gene>
    <name evidence="2" type="ORF">P171DRAFT_433760</name>
</gene>
<dbReference type="OrthoDB" id="5362512at2759"/>
<dbReference type="InterPro" id="IPR010730">
    <property type="entry name" value="HET"/>
</dbReference>
<dbReference type="Proteomes" id="UP000799764">
    <property type="component" value="Unassembled WGS sequence"/>
</dbReference>
<protein>
    <submittedName>
        <fullName evidence="2">HET-domain-containing protein</fullName>
    </submittedName>
</protein>
<dbReference type="EMBL" id="MU001504">
    <property type="protein sequence ID" value="KAF2442212.1"/>
    <property type="molecule type" value="Genomic_DNA"/>
</dbReference>
<evidence type="ECO:0000313" key="3">
    <source>
        <dbReference type="Proteomes" id="UP000799764"/>
    </source>
</evidence>
<evidence type="ECO:0000259" key="1">
    <source>
        <dbReference type="Pfam" id="PF06985"/>
    </source>
</evidence>
<dbReference type="PANTHER" id="PTHR33112:SF9">
    <property type="entry name" value="HETEROKARYON INCOMPATIBILITY DOMAIN-CONTAINING PROTEIN"/>
    <property type="match status" value="1"/>
</dbReference>
<organism evidence="2 3">
    <name type="scientific">Karstenula rhodostoma CBS 690.94</name>
    <dbReference type="NCBI Taxonomy" id="1392251"/>
    <lineage>
        <taxon>Eukaryota</taxon>
        <taxon>Fungi</taxon>
        <taxon>Dikarya</taxon>
        <taxon>Ascomycota</taxon>
        <taxon>Pezizomycotina</taxon>
        <taxon>Dothideomycetes</taxon>
        <taxon>Pleosporomycetidae</taxon>
        <taxon>Pleosporales</taxon>
        <taxon>Massarineae</taxon>
        <taxon>Didymosphaeriaceae</taxon>
        <taxon>Karstenula</taxon>
    </lineage>
</organism>
<feature type="domain" description="Heterokaryon incompatibility" evidence="1">
    <location>
        <begin position="262"/>
        <end position="440"/>
    </location>
</feature>
<comment type="caution">
    <text evidence="2">The sequence shown here is derived from an EMBL/GenBank/DDBJ whole genome shotgun (WGS) entry which is preliminary data.</text>
</comment>
<proteinExistence type="predicted"/>
<sequence length="803" mass="92033">MLRGGKGDIWTGTHDLTFEHHKSTASLRRSRKADCMICVVLAGLYRHDGADILDDRPISIQATIHKLNAHHHNLLEERTAAEEALSLSAAISTQEQGANPARRLEELKRRFNDVFEGNISIEGLPQNGLREITNELLKLTKKQSKFKGFRLDFNIEERYTRTFLLKPINYDTSALRTPKSTSTSSDEVFERACSWIARCDNECGCSEKASTAWYPKRLLDLEELSKAHGLKDIGGLKVLSERADLRKTKVRLIDGTDANGRYVTLSHCWGQPKSVQGQLRLTGRTEKKFREDGIELRELPKSFRDAMLFASRLELVRYIWIDSLCILQPALFSTDDIEDGSKQDWREQSRMMGEVYHHSYLNISATAAKDGDQGLFLPRRPEYLWENEINVNYTGTNAFGSEGVTMGRDELTRCNIIDLSFWSELVDQAPVNQRGWVLQERLLAPRVLHFCHNQIAWECGGFQDVEGYPDKHTTLKVRYGDIIDEGRLKDLDEKHGLRLRDFRLKGFPDPDKHMPKLGTYELWKCMVEVYSRTRLTVSRDKLIALSGIAQKFSETTQCEYVAGMWREHLESQLLWQVNELYRDGVFENPARRDALRAPSFSWAAIDTPYGITYGEATNYGQDRQEQLLFEVTGAQIDPDDPDNRFGLINSGHLRIKPRYLHRIILRRLEPPWRVPYGWRLRDPGQVTPTEEASTTKEKSATKKDAFVEHFNLNLDAPESDVDIFARSADLYCMPAAFGDRTVKKHWRDLICLLLIKDKAAASDNIGSKGQFRRIGITRLSSAVHWKSHAILMEQPFEGEIILQ</sequence>
<keyword evidence="3" id="KW-1185">Reference proteome</keyword>
<evidence type="ECO:0000313" key="2">
    <source>
        <dbReference type="EMBL" id="KAF2442212.1"/>
    </source>
</evidence>